<evidence type="ECO:0008006" key="3">
    <source>
        <dbReference type="Google" id="ProtNLM"/>
    </source>
</evidence>
<evidence type="ECO:0000256" key="1">
    <source>
        <dbReference type="SAM" id="MobiDB-lite"/>
    </source>
</evidence>
<protein>
    <recommendedName>
        <fullName evidence="3">AB hydrolase-1 domain-containing protein</fullName>
    </recommendedName>
</protein>
<dbReference type="SUPFAM" id="SSF53474">
    <property type="entry name" value="alpha/beta-Hydrolases"/>
    <property type="match status" value="1"/>
</dbReference>
<evidence type="ECO:0000313" key="2">
    <source>
        <dbReference type="EMBL" id="CAE0796970.1"/>
    </source>
</evidence>
<feature type="region of interest" description="Disordered" evidence="1">
    <location>
        <begin position="288"/>
        <end position="324"/>
    </location>
</feature>
<reference evidence="2" key="1">
    <citation type="submission" date="2021-01" db="EMBL/GenBank/DDBJ databases">
        <authorList>
            <person name="Corre E."/>
            <person name="Pelletier E."/>
            <person name="Niang G."/>
            <person name="Scheremetjew M."/>
            <person name="Finn R."/>
            <person name="Kale V."/>
            <person name="Holt S."/>
            <person name="Cochrane G."/>
            <person name="Meng A."/>
            <person name="Brown T."/>
            <person name="Cohen L."/>
        </authorList>
    </citation>
    <scope>NUCLEOTIDE SEQUENCE</scope>
    <source>
        <strain evidence="2">CCMP1594</strain>
    </source>
</reference>
<organism evidence="2">
    <name type="scientific">Eutreptiella gymnastica</name>
    <dbReference type="NCBI Taxonomy" id="73025"/>
    <lineage>
        <taxon>Eukaryota</taxon>
        <taxon>Discoba</taxon>
        <taxon>Euglenozoa</taxon>
        <taxon>Euglenida</taxon>
        <taxon>Spirocuta</taxon>
        <taxon>Euglenophyceae</taxon>
        <taxon>Eutreptiales</taxon>
        <taxon>Eutreptiaceae</taxon>
        <taxon>Eutreptiella</taxon>
    </lineage>
</organism>
<dbReference type="AlphaFoldDB" id="A0A7S4CH28"/>
<feature type="compositionally biased region" description="Basic residues" evidence="1">
    <location>
        <begin position="308"/>
        <end position="324"/>
    </location>
</feature>
<proteinExistence type="predicted"/>
<name>A0A7S4CH28_9EUGL</name>
<dbReference type="InterPro" id="IPR029058">
    <property type="entry name" value="AB_hydrolase_fold"/>
</dbReference>
<dbReference type="Gene3D" id="3.40.50.1820">
    <property type="entry name" value="alpha/beta hydrolase"/>
    <property type="match status" value="1"/>
</dbReference>
<gene>
    <name evidence="2" type="ORF">EGYM00163_LOCUS8090</name>
</gene>
<accession>A0A7S4CH28</accession>
<dbReference type="EMBL" id="HBJA01024969">
    <property type="protein sequence ID" value="CAE0796970.1"/>
    <property type="molecule type" value="Transcribed_RNA"/>
</dbReference>
<sequence length="345" mass="38568">MRWSRCLRQGQEVAKKWITRHLDSGATCQVWGSGPMPLVAINGNKGVEHLQKLSESLQWTSGVMVTAPPPTEAPQMPSTMSQSVKEILDECGIEFAHCIVHSWGAHVGLHIGYEYTDRMGCLIVLDTPIMTRALHDNYHLSQKLQRMRRDPNLSPEELAAAESQLLPEEPFAMDSEDGGLPSAMETMELSDVFFVQHPMCIIRPESGAWITDETLQAHQEVFNVRHHHVIPGCKSHEDLLSPQFAVAVAEVVDAFVNGYDIQHDVESRLEHFREQELNKHRAVRSQVAEKRKEDADGAAALDVQEKKTKTKAKPKVKKQKVPRKKLKGKLVEEELVQGAAGEGTA</sequence>